<dbReference type="EMBL" id="JAUEPT010000102">
    <property type="protein sequence ID" value="KAK0432002.1"/>
    <property type="molecule type" value="Genomic_DNA"/>
</dbReference>
<reference evidence="2" key="1">
    <citation type="submission" date="2023-06" db="EMBL/GenBank/DDBJ databases">
        <authorList>
            <consortium name="Lawrence Berkeley National Laboratory"/>
            <person name="Ahrendt S."/>
            <person name="Sahu N."/>
            <person name="Indic B."/>
            <person name="Wong-Bajracharya J."/>
            <person name="Merenyi Z."/>
            <person name="Ke H.-M."/>
            <person name="Monk M."/>
            <person name="Kocsube S."/>
            <person name="Drula E."/>
            <person name="Lipzen A."/>
            <person name="Balint B."/>
            <person name="Henrissat B."/>
            <person name="Andreopoulos B."/>
            <person name="Martin F.M."/>
            <person name="Harder C.B."/>
            <person name="Rigling D."/>
            <person name="Ford K.L."/>
            <person name="Foster G.D."/>
            <person name="Pangilinan J."/>
            <person name="Papanicolaou A."/>
            <person name="Barry K."/>
            <person name="LaButti K."/>
            <person name="Viragh M."/>
            <person name="Koriabine M."/>
            <person name="Yan M."/>
            <person name="Riley R."/>
            <person name="Champramary S."/>
            <person name="Plett K.L."/>
            <person name="Tsai I.J."/>
            <person name="Slot J."/>
            <person name="Sipos G."/>
            <person name="Plett J."/>
            <person name="Nagy L.G."/>
            <person name="Grigoriev I.V."/>
        </authorList>
    </citation>
    <scope>NUCLEOTIDE SEQUENCE</scope>
    <source>
        <strain evidence="2">FPL87.14</strain>
    </source>
</reference>
<evidence type="ECO:0000256" key="1">
    <source>
        <dbReference type="SAM" id="MobiDB-lite"/>
    </source>
</evidence>
<name>A0AA39MF51_9AGAR</name>
<accession>A0AA39MF51</accession>
<sequence length="388" mass="42516">MSGSPSRLILHSAFCIDSSNAPGHPASNTSSTPPDIQLEHGLVPSTDSTGGSLMQELLGGGSVDGLNGFQGMNPMALQALMSSFSHSNYTAQMPFSPNTYYLMMGMNNGMPGPLNLMLASPNTMGMPTISPVAAPTFPMNTTKVLGSEPGITNAQDKACILQDPAVTAMLREMIQEGIEQGLARTKSSSGGGTGIRKQRDGNMEYGKVLYNLDWTAKAQASINVEFRAVVTALIMQNKKLSEDVKMNQQINLDARSKSIHRKINTRHCKHKKALGHSQQKQLKIKRPAWRNKRLKRLYSALQKLSVEEGGTQVHSRVVDNTDMDTDAHPLRFTYKAWVSKTWFQSQTQDIILKDNAANMPILSFHIPDEDLDEDDIGQLADDEADDLE</sequence>
<evidence type="ECO:0000313" key="2">
    <source>
        <dbReference type="EMBL" id="KAK0432002.1"/>
    </source>
</evidence>
<feature type="region of interest" description="Disordered" evidence="1">
    <location>
        <begin position="21"/>
        <end position="40"/>
    </location>
</feature>
<protein>
    <submittedName>
        <fullName evidence="2">Uncharacterized protein</fullName>
    </submittedName>
</protein>
<organism evidence="2 3">
    <name type="scientific">Armillaria borealis</name>
    <dbReference type="NCBI Taxonomy" id="47425"/>
    <lineage>
        <taxon>Eukaryota</taxon>
        <taxon>Fungi</taxon>
        <taxon>Dikarya</taxon>
        <taxon>Basidiomycota</taxon>
        <taxon>Agaricomycotina</taxon>
        <taxon>Agaricomycetes</taxon>
        <taxon>Agaricomycetidae</taxon>
        <taxon>Agaricales</taxon>
        <taxon>Marasmiineae</taxon>
        <taxon>Physalacriaceae</taxon>
        <taxon>Armillaria</taxon>
    </lineage>
</organism>
<comment type="caution">
    <text evidence="2">The sequence shown here is derived from an EMBL/GenBank/DDBJ whole genome shotgun (WGS) entry which is preliminary data.</text>
</comment>
<dbReference type="AlphaFoldDB" id="A0AA39MF51"/>
<dbReference type="Proteomes" id="UP001175226">
    <property type="component" value="Unassembled WGS sequence"/>
</dbReference>
<gene>
    <name evidence="2" type="ORF">EV421DRAFT_1924833</name>
</gene>
<evidence type="ECO:0000313" key="3">
    <source>
        <dbReference type="Proteomes" id="UP001175226"/>
    </source>
</evidence>
<keyword evidence="3" id="KW-1185">Reference proteome</keyword>
<proteinExistence type="predicted"/>
<feature type="compositionally biased region" description="Polar residues" evidence="1">
    <location>
        <begin position="21"/>
        <end position="34"/>
    </location>
</feature>